<keyword evidence="1" id="KW-1133">Transmembrane helix</keyword>
<dbReference type="EMBL" id="VSIX01000012">
    <property type="protein sequence ID" value="TYB31995.1"/>
    <property type="molecule type" value="Genomic_DNA"/>
</dbReference>
<evidence type="ECO:0000313" key="3">
    <source>
        <dbReference type="EMBL" id="TYB31995.1"/>
    </source>
</evidence>
<dbReference type="Proteomes" id="UP000324143">
    <property type="component" value="Unassembled WGS sequence"/>
</dbReference>
<dbReference type="InterPro" id="IPR002509">
    <property type="entry name" value="NODB_dom"/>
</dbReference>
<dbReference type="Gene3D" id="3.20.20.370">
    <property type="entry name" value="Glycoside hydrolase/deacetylase"/>
    <property type="match status" value="1"/>
</dbReference>
<dbReference type="Pfam" id="PF01522">
    <property type="entry name" value="Polysacc_deac_1"/>
    <property type="match status" value="1"/>
</dbReference>
<protein>
    <submittedName>
        <fullName evidence="3">Polysaccharide deacetylase family protein</fullName>
    </submittedName>
</protein>
<feature type="transmembrane region" description="Helical" evidence="1">
    <location>
        <begin position="6"/>
        <end position="24"/>
    </location>
</feature>
<sequence length="210" mass="25103">MIAEIITVLLSIYLIINIITFFPYSRYFYKNVFYLPQKDYLITVDDGPTKYTEQMIKLLQKHDQRAIFFLNGEKLSGFEETVKKIEKEGHEIGNHSYKHYFFNPLLSSVIINNLKINEEKLKKYTDRINYVRTPHGYQTPGLMKYLKSNNKKFVYWDTIMLDFIPFIPLFLLKFQVNRFINKKGILCLHSNKKSVKILRYVLTRIGDDYE</sequence>
<dbReference type="AlphaFoldDB" id="A0A5D0MJ90"/>
<dbReference type="InterPro" id="IPR050248">
    <property type="entry name" value="Polysacc_deacetylase_ArnD"/>
</dbReference>
<evidence type="ECO:0000256" key="1">
    <source>
        <dbReference type="SAM" id="Phobius"/>
    </source>
</evidence>
<feature type="transmembrane region" description="Helical" evidence="1">
    <location>
        <begin position="153"/>
        <end position="172"/>
    </location>
</feature>
<dbReference type="InterPro" id="IPR011330">
    <property type="entry name" value="Glyco_hydro/deAcase_b/a-brl"/>
</dbReference>
<accession>A0A5D0MJ90</accession>
<dbReference type="PANTHER" id="PTHR10587">
    <property type="entry name" value="GLYCOSYL TRANSFERASE-RELATED"/>
    <property type="match status" value="1"/>
</dbReference>
<dbReference type="CDD" id="cd10917">
    <property type="entry name" value="CE4_NodB_like_6s_7s"/>
    <property type="match status" value="1"/>
</dbReference>
<organism evidence="3 4">
    <name type="scientific">Candidatus Mcinerneyibacterium aminivorans</name>
    <dbReference type="NCBI Taxonomy" id="2703815"/>
    <lineage>
        <taxon>Bacteria</taxon>
        <taxon>Candidatus Macinerneyibacteriota</taxon>
        <taxon>Candidatus Mcinerneyibacteria</taxon>
        <taxon>Candidatus Mcinerneyibacteriales</taxon>
        <taxon>Candidatus Mcinerneyibacteriaceae</taxon>
        <taxon>Candidatus Mcinerneyibacterium</taxon>
    </lineage>
</organism>
<dbReference type="SUPFAM" id="SSF88713">
    <property type="entry name" value="Glycoside hydrolase/deacetylase"/>
    <property type="match status" value="1"/>
</dbReference>
<evidence type="ECO:0000259" key="2">
    <source>
        <dbReference type="PROSITE" id="PS51677"/>
    </source>
</evidence>
<dbReference type="PROSITE" id="PS51677">
    <property type="entry name" value="NODB"/>
    <property type="match status" value="1"/>
</dbReference>
<keyword evidence="1" id="KW-0472">Membrane</keyword>
<name>A0A5D0MJ90_9BACT</name>
<evidence type="ECO:0000313" key="4">
    <source>
        <dbReference type="Proteomes" id="UP000324143"/>
    </source>
</evidence>
<dbReference type="GO" id="GO:0016810">
    <property type="term" value="F:hydrolase activity, acting on carbon-nitrogen (but not peptide) bonds"/>
    <property type="evidence" value="ECO:0007669"/>
    <property type="project" value="InterPro"/>
</dbReference>
<reference evidence="3" key="1">
    <citation type="submission" date="2019-08" db="EMBL/GenBank/DDBJ databases">
        <title>Genomic characterization of a novel candidate phylum (ARYD3) from a high temperature, high salinity tertiary oil reservoir in north central Oklahoma, USA.</title>
        <authorList>
            <person name="Youssef N.H."/>
            <person name="Yadav A."/>
            <person name="Elshahed M.S."/>
        </authorList>
    </citation>
    <scope>NUCLEOTIDE SEQUENCE [LARGE SCALE GENOMIC DNA]</scope>
    <source>
        <strain evidence="3">ARYD3</strain>
    </source>
</reference>
<feature type="domain" description="NodB homology" evidence="2">
    <location>
        <begin position="38"/>
        <end position="210"/>
    </location>
</feature>
<comment type="caution">
    <text evidence="3">The sequence shown here is derived from an EMBL/GenBank/DDBJ whole genome shotgun (WGS) entry which is preliminary data.</text>
</comment>
<gene>
    <name evidence="3" type="ORF">FXF47_01255</name>
</gene>
<dbReference type="GO" id="GO:0005975">
    <property type="term" value="P:carbohydrate metabolic process"/>
    <property type="evidence" value="ECO:0007669"/>
    <property type="project" value="InterPro"/>
</dbReference>
<keyword evidence="1" id="KW-0812">Transmembrane</keyword>
<proteinExistence type="predicted"/>
<keyword evidence="4" id="KW-1185">Reference proteome</keyword>